<dbReference type="Proteomes" id="UP000298327">
    <property type="component" value="Unassembled WGS sequence"/>
</dbReference>
<evidence type="ECO:0000256" key="6">
    <source>
        <dbReference type="ARBA" id="ARBA00022989"/>
    </source>
</evidence>
<keyword evidence="4" id="KW-0808">Transferase</keyword>
<dbReference type="FunFam" id="1.20.120.1780:FF:000001">
    <property type="entry name" value="4-hydroxybenzoate octaprenyltransferase"/>
    <property type="match status" value="1"/>
</dbReference>
<dbReference type="STRING" id="205917.A0A4Y9YXL5"/>
<keyword evidence="5 9" id="KW-0812">Transmembrane</keyword>
<dbReference type="GO" id="GO:0016765">
    <property type="term" value="F:transferase activity, transferring alkyl or aryl (other than methyl) groups"/>
    <property type="evidence" value="ECO:0007669"/>
    <property type="project" value="InterPro"/>
</dbReference>
<organism evidence="11 12">
    <name type="scientific">Dentipellis fragilis</name>
    <dbReference type="NCBI Taxonomy" id="205917"/>
    <lineage>
        <taxon>Eukaryota</taxon>
        <taxon>Fungi</taxon>
        <taxon>Dikarya</taxon>
        <taxon>Basidiomycota</taxon>
        <taxon>Agaricomycotina</taxon>
        <taxon>Agaricomycetes</taxon>
        <taxon>Russulales</taxon>
        <taxon>Hericiaceae</taxon>
        <taxon>Dentipellis</taxon>
    </lineage>
</organism>
<feature type="transmembrane region" description="Helical" evidence="9">
    <location>
        <begin position="111"/>
        <end position="130"/>
    </location>
</feature>
<evidence type="ECO:0000313" key="11">
    <source>
        <dbReference type="EMBL" id="TFY66490.1"/>
    </source>
</evidence>
<dbReference type="Gene3D" id="1.10.357.140">
    <property type="entry name" value="UbiA prenyltransferase"/>
    <property type="match status" value="1"/>
</dbReference>
<keyword evidence="12" id="KW-1185">Reference proteome</keyword>
<feature type="transmembrane region" description="Helical" evidence="9">
    <location>
        <begin position="187"/>
        <end position="205"/>
    </location>
</feature>
<dbReference type="PANTHER" id="PTHR11048:SF28">
    <property type="entry name" value="4-HYDROXYBENZOATE POLYPRENYLTRANSFERASE, MITOCHONDRIAL"/>
    <property type="match status" value="1"/>
</dbReference>
<dbReference type="Pfam" id="PF01040">
    <property type="entry name" value="UbiA"/>
    <property type="match status" value="1"/>
</dbReference>
<accession>A0A4Y9YXL5</accession>
<feature type="transmembrane region" description="Helical" evidence="9">
    <location>
        <begin position="226"/>
        <end position="248"/>
    </location>
</feature>
<comment type="caution">
    <text evidence="11">The sequence shown here is derived from an EMBL/GenBank/DDBJ whole genome shotgun (WGS) entry which is preliminary data.</text>
</comment>
<evidence type="ECO:0000256" key="7">
    <source>
        <dbReference type="ARBA" id="ARBA00023136"/>
    </source>
</evidence>
<dbReference type="EMBL" id="SEOQ01000243">
    <property type="protein sequence ID" value="TFY66490.1"/>
    <property type="molecule type" value="Genomic_DNA"/>
</dbReference>
<feature type="domain" description="DUF6533" evidence="10">
    <location>
        <begin position="450"/>
        <end position="474"/>
    </location>
</feature>
<evidence type="ECO:0000256" key="5">
    <source>
        <dbReference type="ARBA" id="ARBA00022692"/>
    </source>
</evidence>
<dbReference type="InterPro" id="IPR039653">
    <property type="entry name" value="Prenyltransferase"/>
</dbReference>
<dbReference type="OrthoDB" id="18170at2759"/>
<dbReference type="PANTHER" id="PTHR11048">
    <property type="entry name" value="PRENYLTRANSFERASES"/>
    <property type="match status" value="1"/>
</dbReference>
<sequence length="764" mass="84897">MSSKLSALLAVPTVAELRAFSNLCRLSGRDLNGFWAIWAPTAWSVFMAYHTQDDISIQAALRCLALYIPLCNGIQSLMMAIDDILDHDIDALVSRTRHRPIPRGAISLPRAWLFFFIQAAIGIYCARIFLSPSSLRLSMLTWPVIIIYPTLKRWTNLAPIPLGVMFNIGTCMGWSDVSASSRMDWSITLPLYIAGCLWTICYETIYQHQDRAEDEKLGLYSMARLFGEWTIPLCMASGMGFFAILGFLGTKNGLGFPFFAAILVAGWQVSSRLSRTDINNPGSCKEFFLCMPLISQLVLGGIVADAISHRLLQGIPLFKINRASNACARPSIFGIKKIHSHANRTIAPRYEQWVRRVERKIAEQSQPRYLFILWSHQGIGHPSIISSFWSEYPGRSGGKHFAVESEEAVTSGLQVTSDSSMADILVPMSAADVGTPATVEILQQILAAKYFFVATLTMLLYDHILTFPSEVSYFDVELKLGMTFRTGANCLEKEENIHFTVLPGRSVLCSARHDSRISRLFCNYNDRRALSTLDTFPTIWYIVIAYRVARYSHALEVRTPAVASFHMVVEPTASHFRVYALYNRSKLIFAGLSTFLLAQTAAGIWQGTVPGGTPVPDPVNNYEFHICLYAPPVKIAIFSMNLTWVIMIFQAPPGLRDIAAMPASCVTTVMICRITLNLRTTAYGPPQLDERTENPNDIPLSKLRSLRSPRAAASQAASAVLPVVSPSILQIGRKDAENSEEGNGWRLSGPLDISQSMRKVDPDP</sequence>
<dbReference type="InterPro" id="IPR045340">
    <property type="entry name" value="DUF6533"/>
</dbReference>
<feature type="transmembrane region" description="Helical" evidence="9">
    <location>
        <begin position="254"/>
        <end position="270"/>
    </location>
</feature>
<feature type="transmembrane region" description="Helical" evidence="9">
    <location>
        <begin position="157"/>
        <end position="175"/>
    </location>
</feature>
<reference evidence="11 12" key="1">
    <citation type="submission" date="2019-02" db="EMBL/GenBank/DDBJ databases">
        <title>Genome sequencing of the rare red list fungi Dentipellis fragilis.</title>
        <authorList>
            <person name="Buettner E."/>
            <person name="Kellner H."/>
        </authorList>
    </citation>
    <scope>NUCLEOTIDE SEQUENCE [LARGE SCALE GENOMIC DNA]</scope>
    <source>
        <strain evidence="11 12">DSM 105465</strain>
    </source>
</reference>
<keyword evidence="6 9" id="KW-1133">Transmembrane helix</keyword>
<dbReference type="GO" id="GO:0005886">
    <property type="term" value="C:plasma membrane"/>
    <property type="evidence" value="ECO:0007669"/>
    <property type="project" value="TreeGrafter"/>
</dbReference>
<gene>
    <name evidence="11" type="ORF">EVG20_g4603</name>
</gene>
<evidence type="ECO:0000256" key="9">
    <source>
        <dbReference type="SAM" id="Phobius"/>
    </source>
</evidence>
<name>A0A4Y9YXL5_9AGAM</name>
<protein>
    <recommendedName>
        <fullName evidence="10">DUF6533 domain-containing protein</fullName>
    </recommendedName>
</protein>
<keyword evidence="7 9" id="KW-0472">Membrane</keyword>
<evidence type="ECO:0000256" key="4">
    <source>
        <dbReference type="ARBA" id="ARBA00022679"/>
    </source>
</evidence>
<evidence type="ECO:0000313" key="12">
    <source>
        <dbReference type="Proteomes" id="UP000298327"/>
    </source>
</evidence>
<feature type="region of interest" description="Disordered" evidence="8">
    <location>
        <begin position="734"/>
        <end position="764"/>
    </location>
</feature>
<comment type="cofactor">
    <cofactor evidence="1">
        <name>Mg(2+)</name>
        <dbReference type="ChEBI" id="CHEBI:18420"/>
    </cofactor>
</comment>
<comment type="subcellular location">
    <subcellularLocation>
        <location evidence="2">Membrane</location>
        <topology evidence="2">Multi-pass membrane protein</topology>
    </subcellularLocation>
</comment>
<dbReference type="CDD" id="cd13959">
    <property type="entry name" value="PT_UbiA_COQ2"/>
    <property type="match status" value="1"/>
</dbReference>
<dbReference type="InterPro" id="IPR044878">
    <property type="entry name" value="UbiA_sf"/>
</dbReference>
<proteinExistence type="inferred from homology"/>
<dbReference type="Pfam" id="PF20151">
    <property type="entry name" value="DUF6533"/>
    <property type="match status" value="1"/>
</dbReference>
<dbReference type="GO" id="GO:0006744">
    <property type="term" value="P:ubiquinone biosynthetic process"/>
    <property type="evidence" value="ECO:0007669"/>
    <property type="project" value="TreeGrafter"/>
</dbReference>
<evidence type="ECO:0000256" key="2">
    <source>
        <dbReference type="ARBA" id="ARBA00004141"/>
    </source>
</evidence>
<dbReference type="AlphaFoldDB" id="A0A4Y9YXL5"/>
<comment type="similarity">
    <text evidence="3">Belongs to the UbiA prenyltransferase family.</text>
</comment>
<evidence type="ECO:0000256" key="8">
    <source>
        <dbReference type="SAM" id="MobiDB-lite"/>
    </source>
</evidence>
<evidence type="ECO:0000259" key="10">
    <source>
        <dbReference type="Pfam" id="PF20151"/>
    </source>
</evidence>
<evidence type="ECO:0000256" key="3">
    <source>
        <dbReference type="ARBA" id="ARBA00005985"/>
    </source>
</evidence>
<evidence type="ECO:0000256" key="1">
    <source>
        <dbReference type="ARBA" id="ARBA00001946"/>
    </source>
</evidence>
<dbReference type="InterPro" id="IPR000537">
    <property type="entry name" value="UbiA_prenyltransferase"/>
</dbReference>